<gene>
    <name evidence="1" type="ORF">H710_00173</name>
</gene>
<accession>A0A072R653</accession>
<reference evidence="1 2" key="1">
    <citation type="submission" date="2013-04" db="EMBL/GenBank/DDBJ databases">
        <title>The Genome Sequence of Bartonella bacilliformis Ver097.</title>
        <authorList>
            <consortium name="The Broad Institute Genomics Platform"/>
            <consortium name="The Broad Institute Genome Sequencing Center for Infectious Disease"/>
            <person name="Feldgarden M."/>
            <person name="Kirby J."/>
            <person name="Birtles R."/>
            <person name="Dasch G."/>
            <person name="Hendrix L."/>
            <person name="Koehler J."/>
            <person name="Walker B."/>
            <person name="Young S.K."/>
            <person name="Zeng Q."/>
            <person name="Gargeya S."/>
            <person name="Fitzgerald M."/>
            <person name="Haas B."/>
            <person name="Abouelleil A."/>
            <person name="Allen A.W."/>
            <person name="Alvarado L."/>
            <person name="Arachchi H.M."/>
            <person name="Berlin A.M."/>
            <person name="Chapman S.B."/>
            <person name="Gainer-Dewar J."/>
            <person name="Goldberg J."/>
            <person name="Griggs A."/>
            <person name="Gujja S."/>
            <person name="Hansen M."/>
            <person name="Howarth C."/>
            <person name="Imamovic A."/>
            <person name="Ireland A."/>
            <person name="Larimer J."/>
            <person name="McCowan C."/>
            <person name="Murphy C."/>
            <person name="Pearson M."/>
            <person name="Poon T.W."/>
            <person name="Priest M."/>
            <person name="Roberts A."/>
            <person name="Saif S."/>
            <person name="Shea T."/>
            <person name="Sisk P."/>
            <person name="Sykes S."/>
            <person name="Wortman J."/>
            <person name="Nusbaum C."/>
            <person name="Birren B."/>
        </authorList>
    </citation>
    <scope>NUCLEOTIDE SEQUENCE [LARGE SCALE GENOMIC DNA]</scope>
    <source>
        <strain evidence="1 2">Ver097</strain>
    </source>
</reference>
<dbReference type="HOGENOM" id="CLU_3247743_0_0_5"/>
<evidence type="ECO:0000313" key="1">
    <source>
        <dbReference type="EMBL" id="KEG21225.1"/>
    </source>
</evidence>
<evidence type="ECO:0000313" key="2">
    <source>
        <dbReference type="Proteomes" id="UP000031740"/>
    </source>
</evidence>
<protein>
    <submittedName>
        <fullName evidence="1">Uncharacterized protein</fullName>
    </submittedName>
</protein>
<dbReference type="AlphaFoldDB" id="A0A072R653"/>
<dbReference type="PATRIC" id="fig|1293911.3.peg.177"/>
<dbReference type="EMBL" id="ASIV01000001">
    <property type="protein sequence ID" value="KEG21225.1"/>
    <property type="molecule type" value="Genomic_DNA"/>
</dbReference>
<proteinExistence type="predicted"/>
<sequence>MSVLLIFFIVFEVYLNDGEPVGLRNFSQLLQKPYRLRRFVMR</sequence>
<dbReference type="Proteomes" id="UP000031740">
    <property type="component" value="Unassembled WGS sequence"/>
</dbReference>
<name>A0A072R653_BARBA</name>
<organism evidence="1 2">
    <name type="scientific">Bartonella bacilliformis Ver097</name>
    <dbReference type="NCBI Taxonomy" id="1293911"/>
    <lineage>
        <taxon>Bacteria</taxon>
        <taxon>Pseudomonadati</taxon>
        <taxon>Pseudomonadota</taxon>
        <taxon>Alphaproteobacteria</taxon>
        <taxon>Hyphomicrobiales</taxon>
        <taxon>Bartonellaceae</taxon>
        <taxon>Bartonella</taxon>
    </lineage>
</organism>
<comment type="caution">
    <text evidence="1">The sequence shown here is derived from an EMBL/GenBank/DDBJ whole genome shotgun (WGS) entry which is preliminary data.</text>
</comment>